<proteinExistence type="predicted"/>
<gene>
    <name evidence="2" type="ORF">GOP47_0009412</name>
</gene>
<reference evidence="2" key="1">
    <citation type="submission" date="2021-01" db="EMBL/GenBank/DDBJ databases">
        <title>Adiantum capillus-veneris genome.</title>
        <authorList>
            <person name="Fang Y."/>
            <person name="Liao Q."/>
        </authorList>
    </citation>
    <scope>NUCLEOTIDE SEQUENCE</scope>
    <source>
        <strain evidence="2">H3</strain>
        <tissue evidence="2">Leaf</tissue>
    </source>
</reference>
<protein>
    <recommendedName>
        <fullName evidence="1">Dienelactone hydrolase domain-containing protein</fullName>
    </recommendedName>
</protein>
<dbReference type="AlphaFoldDB" id="A0A9D4UWQ7"/>
<keyword evidence="3" id="KW-1185">Reference proteome</keyword>
<dbReference type="Pfam" id="PF01738">
    <property type="entry name" value="DLH"/>
    <property type="match status" value="1"/>
</dbReference>
<organism evidence="2 3">
    <name type="scientific">Adiantum capillus-veneris</name>
    <name type="common">Maidenhair fern</name>
    <dbReference type="NCBI Taxonomy" id="13818"/>
    <lineage>
        <taxon>Eukaryota</taxon>
        <taxon>Viridiplantae</taxon>
        <taxon>Streptophyta</taxon>
        <taxon>Embryophyta</taxon>
        <taxon>Tracheophyta</taxon>
        <taxon>Polypodiopsida</taxon>
        <taxon>Polypodiidae</taxon>
        <taxon>Polypodiales</taxon>
        <taxon>Pteridineae</taxon>
        <taxon>Pteridaceae</taxon>
        <taxon>Vittarioideae</taxon>
        <taxon>Adiantum</taxon>
    </lineage>
</organism>
<dbReference type="PANTHER" id="PTHR17630">
    <property type="entry name" value="DIENELACTONE HYDROLASE"/>
    <property type="match status" value="1"/>
</dbReference>
<name>A0A9D4UWQ7_ADICA</name>
<comment type="caution">
    <text evidence="2">The sequence shown here is derived from an EMBL/GenBank/DDBJ whole genome shotgun (WGS) entry which is preliminary data.</text>
</comment>
<dbReference type="PANTHER" id="PTHR17630:SF44">
    <property type="entry name" value="PROTEIN AIM2"/>
    <property type="match status" value="1"/>
</dbReference>
<accession>A0A9D4UWQ7</accession>
<dbReference type="InterPro" id="IPR002925">
    <property type="entry name" value="Dienelactn_hydro"/>
</dbReference>
<sequence>MAGPECCVPAPPCQHACTGSEESFGPFFSYLSHPSSATPTAAVILVSDVFGFESPLLRKLADKIASSLGYLVVVPDYFNKDPFSASARVPVEEWKKTHEPMDFVEGTISIVETLKNKGIFSTGAVGFCWGAKVVVELAKRDYLKVAVLCHPSFASVDDFKDVKTPIAILAAETDRFSPPDVVMQYQEILESRNEVQSFVKIYPGTSHGWVIRYNIDDAREVEKAEEAHDNIFEWLKMYLW</sequence>
<dbReference type="EMBL" id="JABFUD020000009">
    <property type="protein sequence ID" value="KAI5075336.1"/>
    <property type="molecule type" value="Genomic_DNA"/>
</dbReference>
<dbReference type="InterPro" id="IPR029058">
    <property type="entry name" value="AB_hydrolase_fold"/>
</dbReference>
<dbReference type="SUPFAM" id="SSF53474">
    <property type="entry name" value="alpha/beta-Hydrolases"/>
    <property type="match status" value="1"/>
</dbReference>
<evidence type="ECO:0000259" key="1">
    <source>
        <dbReference type="Pfam" id="PF01738"/>
    </source>
</evidence>
<evidence type="ECO:0000313" key="3">
    <source>
        <dbReference type="Proteomes" id="UP000886520"/>
    </source>
</evidence>
<dbReference type="Gene3D" id="3.40.50.1820">
    <property type="entry name" value="alpha/beta hydrolase"/>
    <property type="match status" value="1"/>
</dbReference>
<dbReference type="Proteomes" id="UP000886520">
    <property type="component" value="Chromosome 9"/>
</dbReference>
<evidence type="ECO:0000313" key="2">
    <source>
        <dbReference type="EMBL" id="KAI5075336.1"/>
    </source>
</evidence>
<dbReference type="GO" id="GO:0016787">
    <property type="term" value="F:hydrolase activity"/>
    <property type="evidence" value="ECO:0007669"/>
    <property type="project" value="InterPro"/>
</dbReference>
<feature type="domain" description="Dienelactone hydrolase" evidence="1">
    <location>
        <begin position="29"/>
        <end position="238"/>
    </location>
</feature>
<dbReference type="OrthoDB" id="17560at2759"/>